<dbReference type="GO" id="GO:0005829">
    <property type="term" value="C:cytosol"/>
    <property type="evidence" value="ECO:0007669"/>
    <property type="project" value="TreeGrafter"/>
</dbReference>
<dbReference type="GO" id="GO:0000139">
    <property type="term" value="C:Golgi membrane"/>
    <property type="evidence" value="ECO:0007669"/>
    <property type="project" value="TreeGrafter"/>
</dbReference>
<keyword evidence="2" id="KW-0472">Membrane</keyword>
<dbReference type="InterPro" id="IPR009771">
    <property type="entry name" value="RIC1_C"/>
</dbReference>
<dbReference type="GO" id="GO:0042147">
    <property type="term" value="P:retrograde transport, endosome to Golgi"/>
    <property type="evidence" value="ECO:0007669"/>
    <property type="project" value="TreeGrafter"/>
</dbReference>
<keyword evidence="6" id="KW-1185">Reference proteome</keyword>
<organism evidence="5 6">
    <name type="scientific">Schistosoma bovis</name>
    <name type="common">Blood fluke</name>
    <dbReference type="NCBI Taxonomy" id="6184"/>
    <lineage>
        <taxon>Eukaryota</taxon>
        <taxon>Metazoa</taxon>
        <taxon>Spiralia</taxon>
        <taxon>Lophotrochozoa</taxon>
        <taxon>Platyhelminthes</taxon>
        <taxon>Trematoda</taxon>
        <taxon>Digenea</taxon>
        <taxon>Strigeidida</taxon>
        <taxon>Schistosomatoidea</taxon>
        <taxon>Schistosomatidae</taxon>
        <taxon>Schistosoma</taxon>
    </lineage>
</organism>
<dbReference type="PANTHER" id="PTHR22746">
    <property type="entry name" value="RAB6A-GEF COMPLEX PARTNER PROTEIN 1"/>
    <property type="match status" value="1"/>
</dbReference>
<accession>A0A430QAD3</accession>
<gene>
    <name evidence="5" type="ORF">DC041_0010207</name>
</gene>
<dbReference type="AlphaFoldDB" id="A0A430QAD3"/>
<sequence length="867" mass="98042">MQTESLLIPKQYINSNWPVRYVAVSTDGKKIAVSGRNGFIHYNTDSQRWHVFGNIKQVRVYSSDHKLDNQFSSICDLPSLTLPVIVDNFENLFLVLTNDGCLQIFGLSESVSSKSTVAVSPFKAVNLTDIVIFPACVVRICFTTLKSNASFTRTTTSGSNLFRNFDPGLCSVESLVMNYSGDVFMLQRSFLDFTPKSHSGTPEEINQQLLSFGTPLLVASEIEILWSTSCFTTITSQADNDRLSSLNVIDANAYTKDSLWLYSGAAGLSVWLPLPQVPSSLAFSFNYESVRSDTNHKFSTDHDSSSVLNYDYRRIMLSFELGGDLYPLNPLLPQVVAFIQEFSDFLEILAHCSRKTDVTWWPHLFITIGRKPKDLFELCLENNKLETAASFLILLQTSEPLSVSWECALTLFRASLQSMNWNLIRDLLRFLCAIDPTEYSSSDEHSRKKDFNKSHNMYFNPCNHLKNLSNLDNDHMQLKAGPEKSINKVVWYGGMSKYRPTRVPIELLDLGNDQIKDLCNRIEISSDSSVTHIQKPSSTLRNQLEQLLFRVAVDYFSQGYLKRASQLVTNIPEIFNDGFSTGHTNVLQMWLNKNMTFDKGTLCQLRYLLNQLTLARSKEWICLISLLCLDRDAFLRSFSMAFNWTMFSDYSEIHQNVSATDLCLKELITGLSEIKQWSHGKIPAYYYFLESCEPHMKVILEKVYQTSDEKKKVPMASTFSGNTLIEDDIVNEIQKKQMMELKSSSVAKVSPSLLDLTLSSAMDEAVVLKNNPVNRSVLLDSHHTSLNNSSCSTPIILSNEAAITKHWTSSYPDRWKSVDDPGPLGRLVVLNLNETDSSNKNEYLFDGTAENFAVGSLHTEQRTCSVM</sequence>
<feature type="domain" description="RIC1 C-terminal alpha solenoid region" evidence="4">
    <location>
        <begin position="329"/>
        <end position="443"/>
    </location>
</feature>
<dbReference type="EMBL" id="QMKO01002128">
    <property type="protein sequence ID" value="RTG84657.1"/>
    <property type="molecule type" value="Genomic_DNA"/>
</dbReference>
<comment type="subcellular location">
    <subcellularLocation>
        <location evidence="1">Membrane</location>
    </subcellularLocation>
</comment>
<proteinExistence type="predicted"/>
<dbReference type="Pfam" id="PF07064">
    <property type="entry name" value="RIC1"/>
    <property type="match status" value="1"/>
</dbReference>
<dbReference type="STRING" id="6184.A0A430QAD3"/>
<reference evidence="5 6" key="1">
    <citation type="journal article" date="2019" name="PLoS Pathog.">
        <title>Genome sequence of the bovine parasite Schistosoma bovis Tanzania.</title>
        <authorList>
            <person name="Oey H."/>
            <person name="Zakrzewski M."/>
            <person name="Gobert G."/>
            <person name="Gravermann K."/>
            <person name="Stoye J."/>
            <person name="Jones M."/>
            <person name="Mcmanus D."/>
            <person name="Krause L."/>
        </authorList>
    </citation>
    <scope>NUCLEOTIDE SEQUENCE [LARGE SCALE GENOMIC DNA]</scope>
    <source>
        <strain evidence="5 6">TAN1997</strain>
    </source>
</reference>
<evidence type="ECO:0000313" key="6">
    <source>
        <dbReference type="Proteomes" id="UP000290809"/>
    </source>
</evidence>
<evidence type="ECO:0000313" key="5">
    <source>
        <dbReference type="EMBL" id="RTG84657.1"/>
    </source>
</evidence>
<dbReference type="InterPro" id="IPR040096">
    <property type="entry name" value="Ric1"/>
</dbReference>
<evidence type="ECO:0000256" key="1">
    <source>
        <dbReference type="ARBA" id="ARBA00004370"/>
    </source>
</evidence>
<evidence type="ECO:0000256" key="2">
    <source>
        <dbReference type="ARBA" id="ARBA00023136"/>
    </source>
</evidence>
<name>A0A430QAD3_SCHBO</name>
<comment type="caution">
    <text evidence="5">The sequence shown here is derived from an EMBL/GenBank/DDBJ whole genome shotgun (WGS) entry which is preliminary data.</text>
</comment>
<evidence type="ECO:0000256" key="3">
    <source>
        <dbReference type="ARBA" id="ARBA00029879"/>
    </source>
</evidence>
<evidence type="ECO:0000259" key="4">
    <source>
        <dbReference type="Pfam" id="PF07064"/>
    </source>
</evidence>
<dbReference type="GO" id="GO:0006886">
    <property type="term" value="P:intracellular protein transport"/>
    <property type="evidence" value="ECO:0007669"/>
    <property type="project" value="InterPro"/>
</dbReference>
<protein>
    <recommendedName>
        <fullName evidence="3">Protein RIC1 homolog</fullName>
    </recommendedName>
</protein>
<dbReference type="PANTHER" id="PTHR22746:SF10">
    <property type="entry name" value="GUANINE NUCLEOTIDE EXCHANGE FACTOR SUBUNIT RIC1"/>
    <property type="match status" value="1"/>
</dbReference>
<dbReference type="GO" id="GO:0034066">
    <property type="term" value="C:Ric1-Rgp1 guanyl-nucleotide exchange factor complex"/>
    <property type="evidence" value="ECO:0007669"/>
    <property type="project" value="InterPro"/>
</dbReference>
<dbReference type="Proteomes" id="UP000290809">
    <property type="component" value="Unassembled WGS sequence"/>
</dbReference>